<organism evidence="2 3">
    <name type="scientific">Cohaesibacter celericrescens</name>
    <dbReference type="NCBI Taxonomy" id="2067669"/>
    <lineage>
        <taxon>Bacteria</taxon>
        <taxon>Pseudomonadati</taxon>
        <taxon>Pseudomonadota</taxon>
        <taxon>Alphaproteobacteria</taxon>
        <taxon>Hyphomicrobiales</taxon>
        <taxon>Cohaesibacteraceae</taxon>
    </lineage>
</organism>
<dbReference type="AlphaFoldDB" id="A0A2N5XP18"/>
<sequence>MLKKLRNRPLIGRLPDEIRFLRQWFDNPLKTGAVAPSSPALAKRMASYIDTSISGRVLELGPGTGVVTQAVINCGVDPMRILAIEYSTEFVEILRDRFAGATVMQGDAYDFEAIRQEHIDEPLCAVVSSLPLFTKPKAMRKRLISLCLDALSPGAPFIQFSYALVPPVPESEGNFTIETSSWVLGNLPPARVWVYRRPVN</sequence>
<proteinExistence type="predicted"/>
<dbReference type="OrthoDB" id="9805585at2"/>
<dbReference type="CDD" id="cd02440">
    <property type="entry name" value="AdoMet_MTases"/>
    <property type="match status" value="1"/>
</dbReference>
<dbReference type="InterPro" id="IPR041698">
    <property type="entry name" value="Methyltransf_25"/>
</dbReference>
<keyword evidence="2" id="KW-0489">Methyltransferase</keyword>
<keyword evidence="2" id="KW-0808">Transferase</keyword>
<evidence type="ECO:0000313" key="2">
    <source>
        <dbReference type="EMBL" id="PLW76225.1"/>
    </source>
</evidence>
<dbReference type="EMBL" id="PKUQ01000031">
    <property type="protein sequence ID" value="PLW76225.1"/>
    <property type="molecule type" value="Genomic_DNA"/>
</dbReference>
<dbReference type="Proteomes" id="UP000234881">
    <property type="component" value="Unassembled WGS sequence"/>
</dbReference>
<evidence type="ECO:0000259" key="1">
    <source>
        <dbReference type="Pfam" id="PF13649"/>
    </source>
</evidence>
<name>A0A2N5XP18_9HYPH</name>
<protein>
    <submittedName>
        <fullName evidence="2">Phospholipid methyltransferase</fullName>
    </submittedName>
</protein>
<dbReference type="SUPFAM" id="SSF53335">
    <property type="entry name" value="S-adenosyl-L-methionine-dependent methyltransferases"/>
    <property type="match status" value="1"/>
</dbReference>
<dbReference type="Pfam" id="PF13649">
    <property type="entry name" value="Methyltransf_25"/>
    <property type="match status" value="1"/>
</dbReference>
<reference evidence="2 3" key="1">
    <citation type="submission" date="2018-01" db="EMBL/GenBank/DDBJ databases">
        <title>The draft genome sequence of Cohaesibacter sp. H1304.</title>
        <authorList>
            <person name="Wang N.-N."/>
            <person name="Du Z.-J."/>
        </authorList>
    </citation>
    <scope>NUCLEOTIDE SEQUENCE [LARGE SCALE GENOMIC DNA]</scope>
    <source>
        <strain evidence="2 3">H1304</strain>
    </source>
</reference>
<accession>A0A2N5XP18</accession>
<dbReference type="RefSeq" id="WP_101534658.1">
    <property type="nucleotide sequence ID" value="NZ_JBFHIU010000002.1"/>
</dbReference>
<evidence type="ECO:0000313" key="3">
    <source>
        <dbReference type="Proteomes" id="UP000234881"/>
    </source>
</evidence>
<keyword evidence="3" id="KW-1185">Reference proteome</keyword>
<dbReference type="Gene3D" id="3.40.50.150">
    <property type="entry name" value="Vaccinia Virus protein VP39"/>
    <property type="match status" value="1"/>
</dbReference>
<gene>
    <name evidence="2" type="ORF">C0081_15070</name>
</gene>
<comment type="caution">
    <text evidence="2">The sequence shown here is derived from an EMBL/GenBank/DDBJ whole genome shotgun (WGS) entry which is preliminary data.</text>
</comment>
<feature type="domain" description="Methyltransferase" evidence="1">
    <location>
        <begin position="57"/>
        <end position="154"/>
    </location>
</feature>
<dbReference type="InterPro" id="IPR029063">
    <property type="entry name" value="SAM-dependent_MTases_sf"/>
</dbReference>
<dbReference type="GO" id="GO:0032259">
    <property type="term" value="P:methylation"/>
    <property type="evidence" value="ECO:0007669"/>
    <property type="project" value="UniProtKB-KW"/>
</dbReference>
<dbReference type="GO" id="GO:0008168">
    <property type="term" value="F:methyltransferase activity"/>
    <property type="evidence" value="ECO:0007669"/>
    <property type="project" value="UniProtKB-KW"/>
</dbReference>
<dbReference type="GO" id="GO:0003723">
    <property type="term" value="F:RNA binding"/>
    <property type="evidence" value="ECO:0007669"/>
    <property type="project" value="UniProtKB-KW"/>
</dbReference>